<evidence type="ECO:0000256" key="1">
    <source>
        <dbReference type="ARBA" id="ARBA00012105"/>
    </source>
</evidence>
<evidence type="ECO:0000256" key="6">
    <source>
        <dbReference type="ARBA" id="ARBA00022840"/>
    </source>
</evidence>
<dbReference type="SUPFAM" id="SSF52374">
    <property type="entry name" value="Nucleotidylyl transferase"/>
    <property type="match status" value="1"/>
</dbReference>
<dbReference type="InterPro" id="IPR023465">
    <property type="entry name" value="Riboflavin_kinase_dom_sf"/>
</dbReference>
<evidence type="ECO:0000259" key="8">
    <source>
        <dbReference type="SMART" id="SM00904"/>
    </source>
</evidence>
<comment type="caution">
    <text evidence="9">The sequence shown here is derived from an EMBL/GenBank/DDBJ whole genome shotgun (WGS) entry which is preliminary data.</text>
</comment>
<sequence length="183" mass="20825">LRKNREARFQQLKVNAPQYGFEVEEIPRQDVDNVGVSSTKIRKALEQGDVLTASHFLGRSYSLTGRVIAGDKIGRLLGFPTANLELDSKHKLIPMEGIYAVTVQHERDLYKGMLYIGYRPTINGNKLNIEVNIFEFDKDVYGENITINLHHLIRGDAKFSDLEQLKDQLKLDKLDALRLLSSI</sequence>
<dbReference type="EC" id="2.7.1.26" evidence="1"/>
<feature type="non-terminal residue" evidence="9">
    <location>
        <position position="1"/>
    </location>
</feature>
<dbReference type="EMBL" id="JAHESD010000037">
    <property type="protein sequence ID" value="MBT1704686.1"/>
    <property type="molecule type" value="Genomic_DNA"/>
</dbReference>
<proteinExistence type="predicted"/>
<gene>
    <name evidence="9" type="ORF">KK060_15435</name>
</gene>
<dbReference type="SUPFAM" id="SSF82114">
    <property type="entry name" value="Riboflavin kinase-like"/>
    <property type="match status" value="1"/>
</dbReference>
<reference evidence="9 10" key="1">
    <citation type="submission" date="2021-05" db="EMBL/GenBank/DDBJ databases">
        <title>A Polyphasic approach of four new species of the genus Ohtaekwangia: Ohtaekwangia histidinii sp. nov., Ohtaekwangia cretensis sp. nov., Ohtaekwangia indiensis sp. nov., Ohtaekwangia reichenbachii sp. nov. from diverse environment.</title>
        <authorList>
            <person name="Octaviana S."/>
        </authorList>
    </citation>
    <scope>NUCLEOTIDE SEQUENCE [LARGE SCALE GENOMIC DNA]</scope>
    <source>
        <strain evidence="9 10">PWU20</strain>
    </source>
</reference>
<evidence type="ECO:0000256" key="5">
    <source>
        <dbReference type="ARBA" id="ARBA00022741"/>
    </source>
</evidence>
<evidence type="ECO:0000256" key="7">
    <source>
        <dbReference type="ARBA" id="ARBA00047880"/>
    </source>
</evidence>
<keyword evidence="3" id="KW-0288">FMN</keyword>
<dbReference type="PANTHER" id="PTHR22749:SF6">
    <property type="entry name" value="RIBOFLAVIN KINASE"/>
    <property type="match status" value="1"/>
</dbReference>
<name>A0ABS5VXG9_9BACT</name>
<keyword evidence="10" id="KW-1185">Reference proteome</keyword>
<keyword evidence="4" id="KW-0808">Transferase</keyword>
<dbReference type="Gene3D" id="3.40.50.620">
    <property type="entry name" value="HUPs"/>
    <property type="match status" value="1"/>
</dbReference>
<dbReference type="RefSeq" id="WP_302180100.1">
    <property type="nucleotide sequence ID" value="NZ_JAHESD010000037.1"/>
</dbReference>
<evidence type="ECO:0000256" key="3">
    <source>
        <dbReference type="ARBA" id="ARBA00022643"/>
    </source>
</evidence>
<feature type="domain" description="Riboflavin kinase" evidence="8">
    <location>
        <begin position="56"/>
        <end position="181"/>
    </location>
</feature>
<dbReference type="SMART" id="SM00904">
    <property type="entry name" value="Flavokinase"/>
    <property type="match status" value="1"/>
</dbReference>
<dbReference type="PANTHER" id="PTHR22749">
    <property type="entry name" value="RIBOFLAVIN KINASE/FMN ADENYLYLTRANSFERASE"/>
    <property type="match status" value="1"/>
</dbReference>
<accession>A0ABS5VXG9</accession>
<dbReference type="Pfam" id="PF01687">
    <property type="entry name" value="Flavokinase"/>
    <property type="match status" value="1"/>
</dbReference>
<dbReference type="InterPro" id="IPR023468">
    <property type="entry name" value="Riboflavin_kinase"/>
</dbReference>
<evidence type="ECO:0000313" key="9">
    <source>
        <dbReference type="EMBL" id="MBT1704686.1"/>
    </source>
</evidence>
<evidence type="ECO:0000256" key="4">
    <source>
        <dbReference type="ARBA" id="ARBA00022679"/>
    </source>
</evidence>
<organism evidence="9 10">
    <name type="scientific">Chryseosolibacter indicus</name>
    <dbReference type="NCBI Taxonomy" id="2782351"/>
    <lineage>
        <taxon>Bacteria</taxon>
        <taxon>Pseudomonadati</taxon>
        <taxon>Bacteroidota</taxon>
        <taxon>Cytophagia</taxon>
        <taxon>Cytophagales</taxon>
        <taxon>Chryseotaleaceae</taxon>
        <taxon>Chryseosolibacter</taxon>
    </lineage>
</organism>
<protein>
    <recommendedName>
        <fullName evidence="1">riboflavin kinase</fullName>
        <ecNumber evidence="1">2.7.1.26</ecNumber>
    </recommendedName>
</protein>
<dbReference type="Proteomes" id="UP000772618">
    <property type="component" value="Unassembled WGS sequence"/>
</dbReference>
<dbReference type="InterPro" id="IPR014729">
    <property type="entry name" value="Rossmann-like_a/b/a_fold"/>
</dbReference>
<dbReference type="Gene3D" id="2.40.30.30">
    <property type="entry name" value="Riboflavin kinase-like"/>
    <property type="match status" value="1"/>
</dbReference>
<keyword evidence="2" id="KW-0285">Flavoprotein</keyword>
<dbReference type="InterPro" id="IPR015865">
    <property type="entry name" value="Riboflavin_kinase_bac/euk"/>
</dbReference>
<keyword evidence="5" id="KW-0547">Nucleotide-binding</keyword>
<keyword evidence="6" id="KW-0067">ATP-binding</keyword>
<evidence type="ECO:0000313" key="10">
    <source>
        <dbReference type="Proteomes" id="UP000772618"/>
    </source>
</evidence>
<evidence type="ECO:0000256" key="2">
    <source>
        <dbReference type="ARBA" id="ARBA00022630"/>
    </source>
</evidence>
<comment type="catalytic activity">
    <reaction evidence="7">
        <text>riboflavin + ATP = FMN + ADP + H(+)</text>
        <dbReference type="Rhea" id="RHEA:14357"/>
        <dbReference type="ChEBI" id="CHEBI:15378"/>
        <dbReference type="ChEBI" id="CHEBI:30616"/>
        <dbReference type="ChEBI" id="CHEBI:57986"/>
        <dbReference type="ChEBI" id="CHEBI:58210"/>
        <dbReference type="ChEBI" id="CHEBI:456216"/>
        <dbReference type="EC" id="2.7.1.26"/>
    </reaction>
</comment>